<feature type="transmembrane region" description="Helical" evidence="8">
    <location>
        <begin position="61"/>
        <end position="78"/>
    </location>
</feature>
<dbReference type="GO" id="GO:0016020">
    <property type="term" value="C:membrane"/>
    <property type="evidence" value="ECO:0007669"/>
    <property type="project" value="UniProtKB-SubCell"/>
</dbReference>
<keyword evidence="2" id="KW-0813">Transport</keyword>
<dbReference type="AlphaFoldDB" id="A0A2A4HWP2"/>
<comment type="subcellular location">
    <subcellularLocation>
        <location evidence="1">Membrane</location>
        <topology evidence="1">Multi-pass membrane protein</topology>
    </subcellularLocation>
</comment>
<dbReference type="NCBIfam" id="TIGR01297">
    <property type="entry name" value="CDF"/>
    <property type="match status" value="1"/>
</dbReference>
<dbReference type="InterPro" id="IPR002524">
    <property type="entry name" value="Cation_efflux"/>
</dbReference>
<keyword evidence="5" id="KW-0406">Ion transport</keyword>
<accession>A0A2A4HWP2</accession>
<feature type="transmembrane region" description="Helical" evidence="8">
    <location>
        <begin position="27"/>
        <end position="49"/>
    </location>
</feature>
<dbReference type="EMBL" id="NWVD01000005">
    <property type="protein sequence ID" value="PCG08451.1"/>
    <property type="molecule type" value="Genomic_DNA"/>
</dbReference>
<evidence type="ECO:0000256" key="2">
    <source>
        <dbReference type="ARBA" id="ARBA00022448"/>
    </source>
</evidence>
<dbReference type="PANTHER" id="PTHR45755">
    <property type="match status" value="1"/>
</dbReference>
<dbReference type="InterPro" id="IPR058533">
    <property type="entry name" value="Cation_efflux_TM"/>
</dbReference>
<evidence type="ECO:0000256" key="6">
    <source>
        <dbReference type="ARBA" id="ARBA00023136"/>
    </source>
</evidence>
<dbReference type="InterPro" id="IPR027469">
    <property type="entry name" value="Cation_efflux_TMD_sf"/>
</dbReference>
<evidence type="ECO:0000256" key="8">
    <source>
        <dbReference type="SAM" id="Phobius"/>
    </source>
</evidence>
<feature type="domain" description="Cation efflux protein transmembrane" evidence="9">
    <location>
        <begin position="30"/>
        <end position="228"/>
    </location>
</feature>
<gene>
    <name evidence="10" type="ORF">COA17_12220</name>
</gene>
<evidence type="ECO:0000259" key="9">
    <source>
        <dbReference type="Pfam" id="PF01545"/>
    </source>
</evidence>
<evidence type="ECO:0000313" key="10">
    <source>
        <dbReference type="EMBL" id="PCG08451.1"/>
    </source>
</evidence>
<feature type="transmembrane region" description="Helical" evidence="8">
    <location>
        <begin position="131"/>
        <end position="150"/>
    </location>
</feature>
<evidence type="ECO:0000256" key="1">
    <source>
        <dbReference type="ARBA" id="ARBA00004141"/>
    </source>
</evidence>
<evidence type="ECO:0000313" key="11">
    <source>
        <dbReference type="Proteomes" id="UP000218784"/>
    </source>
</evidence>
<organism evidence="10 11">
    <name type="scientific">Sphingomonas ginsenosidimutans</name>
    <dbReference type="NCBI Taxonomy" id="862134"/>
    <lineage>
        <taxon>Bacteria</taxon>
        <taxon>Pseudomonadati</taxon>
        <taxon>Pseudomonadota</taxon>
        <taxon>Alphaproteobacteria</taxon>
        <taxon>Sphingomonadales</taxon>
        <taxon>Sphingomonadaceae</taxon>
        <taxon>Sphingomonas</taxon>
    </lineage>
</organism>
<reference evidence="10 11" key="1">
    <citation type="submission" date="2017-09" db="EMBL/GenBank/DDBJ databases">
        <title>Sphingomonas ginsenosidimutans KACC 14949, whole genome shotgun sequence.</title>
        <authorList>
            <person name="Feng G."/>
            <person name="Zhu H."/>
        </authorList>
    </citation>
    <scope>NUCLEOTIDE SEQUENCE [LARGE SCALE GENOMIC DNA]</scope>
    <source>
        <strain evidence="10 11">KACC 14949</strain>
    </source>
</reference>
<keyword evidence="4 8" id="KW-1133">Transmembrane helix</keyword>
<sequence>MPSCTADNHDHGHAPSVTTAPGHGERAAAIVLVLTIVTMAAEIVAGWWTGSMALLADGWHMGMHAAAMAVAVFAYRFARRHAGANRYAAGAHKAPDLGAFANAVILAVIAVLVAGESAVRLVSPERIDFSTALPVAVIGLSVNLLSAWLLRDSPHDHGCGHEHRDNNREAALIHVLSDALTSALAIVALWCGRRYGLVWLDPLMGLVGAAVILRWSSSLLRRSADALLDADVAPGPDMVAMHTPVERGHYH</sequence>
<dbReference type="NCBIfam" id="NF033827">
    <property type="entry name" value="CDF_efflux_DmeF"/>
    <property type="match status" value="1"/>
</dbReference>
<keyword evidence="6 8" id="KW-0472">Membrane</keyword>
<evidence type="ECO:0000256" key="7">
    <source>
        <dbReference type="SAM" id="MobiDB-lite"/>
    </source>
</evidence>
<protein>
    <submittedName>
        <fullName evidence="10">Cation transporter</fullName>
    </submittedName>
</protein>
<dbReference type="SUPFAM" id="SSF161111">
    <property type="entry name" value="Cation efflux protein transmembrane domain-like"/>
    <property type="match status" value="1"/>
</dbReference>
<dbReference type="PANTHER" id="PTHR45755:SF4">
    <property type="entry name" value="ZINC TRANSPORTER 7"/>
    <property type="match status" value="1"/>
</dbReference>
<comment type="caution">
    <text evidence="10">The sequence shown here is derived from an EMBL/GenBank/DDBJ whole genome shotgun (WGS) entry which is preliminary data.</text>
</comment>
<keyword evidence="3 8" id="KW-0812">Transmembrane</keyword>
<proteinExistence type="predicted"/>
<feature type="transmembrane region" description="Helical" evidence="8">
    <location>
        <begin position="99"/>
        <end position="119"/>
    </location>
</feature>
<dbReference type="InterPro" id="IPR045316">
    <property type="entry name" value="Msc2-like"/>
</dbReference>
<keyword evidence="11" id="KW-1185">Reference proteome</keyword>
<dbReference type="GO" id="GO:0005385">
    <property type="term" value="F:zinc ion transmembrane transporter activity"/>
    <property type="evidence" value="ECO:0007669"/>
    <property type="project" value="InterPro"/>
</dbReference>
<feature type="transmembrane region" description="Helical" evidence="8">
    <location>
        <begin position="171"/>
        <end position="190"/>
    </location>
</feature>
<evidence type="ECO:0000256" key="3">
    <source>
        <dbReference type="ARBA" id="ARBA00022692"/>
    </source>
</evidence>
<dbReference type="Pfam" id="PF01545">
    <property type="entry name" value="Cation_efflux"/>
    <property type="match status" value="1"/>
</dbReference>
<feature type="region of interest" description="Disordered" evidence="7">
    <location>
        <begin position="1"/>
        <end position="20"/>
    </location>
</feature>
<evidence type="ECO:0000256" key="5">
    <source>
        <dbReference type="ARBA" id="ARBA00023065"/>
    </source>
</evidence>
<dbReference type="Proteomes" id="UP000218784">
    <property type="component" value="Unassembled WGS sequence"/>
</dbReference>
<name>A0A2A4HWP2_9SPHN</name>
<dbReference type="Gene3D" id="1.20.1510.10">
    <property type="entry name" value="Cation efflux protein transmembrane domain"/>
    <property type="match status" value="1"/>
</dbReference>
<feature type="transmembrane region" description="Helical" evidence="8">
    <location>
        <begin position="196"/>
        <end position="213"/>
    </location>
</feature>
<dbReference type="GO" id="GO:0006882">
    <property type="term" value="P:intracellular zinc ion homeostasis"/>
    <property type="evidence" value="ECO:0007669"/>
    <property type="project" value="InterPro"/>
</dbReference>
<evidence type="ECO:0000256" key="4">
    <source>
        <dbReference type="ARBA" id="ARBA00022989"/>
    </source>
</evidence>